<keyword evidence="1 2" id="KW-0732">Signal</keyword>
<evidence type="ECO:0000256" key="2">
    <source>
        <dbReference type="SAM" id="SignalP"/>
    </source>
</evidence>
<dbReference type="EMBL" id="JABMOJ010000162">
    <property type="protein sequence ID" value="NQV64598.1"/>
    <property type="molecule type" value="Genomic_DNA"/>
</dbReference>
<feature type="chain" id="PRO_5037149178" evidence="2">
    <location>
        <begin position="29"/>
        <end position="178"/>
    </location>
</feature>
<gene>
    <name evidence="3" type="ORF">HQ497_04460</name>
</gene>
<sequence length="178" mass="20120">MTQRNKPQQRLCASALMLGILLSGCAHRSMDSASANGLDVAVAWKQTAAEYEALYYQAYNLARMQLQGALDRRQPGEPTLAVILDMDDTILDTRDYWAQLLKADQDFFDDQRWDDWIPQNRVRAAPGALNFLQFCAANQVEVFYVTSRNQGDPTYQYALAHLIENGFPNADTDHLTVL</sequence>
<reference evidence="3" key="1">
    <citation type="submission" date="2020-05" db="EMBL/GenBank/DDBJ databases">
        <title>Sulfur intermediates as new biogeochemical hubs in an aquatic model microbial ecosystem.</title>
        <authorList>
            <person name="Vigneron A."/>
        </authorList>
    </citation>
    <scope>NUCLEOTIDE SEQUENCE</scope>
    <source>
        <strain evidence="3">Bin.250</strain>
    </source>
</reference>
<dbReference type="Pfam" id="PF03767">
    <property type="entry name" value="Acid_phosphat_B"/>
    <property type="match status" value="1"/>
</dbReference>
<dbReference type="InterPro" id="IPR005519">
    <property type="entry name" value="Acid_phosphat_B-like"/>
</dbReference>
<protein>
    <submittedName>
        <fullName evidence="3">Acid phosphatase</fullName>
    </submittedName>
</protein>
<evidence type="ECO:0000256" key="1">
    <source>
        <dbReference type="ARBA" id="ARBA00022729"/>
    </source>
</evidence>
<dbReference type="InterPro" id="IPR023214">
    <property type="entry name" value="HAD_sf"/>
</dbReference>
<proteinExistence type="predicted"/>
<evidence type="ECO:0000313" key="3">
    <source>
        <dbReference type="EMBL" id="NQV64598.1"/>
    </source>
</evidence>
<dbReference type="Gene3D" id="3.40.50.1000">
    <property type="entry name" value="HAD superfamily/HAD-like"/>
    <property type="match status" value="1"/>
</dbReference>
<dbReference type="SUPFAM" id="SSF56784">
    <property type="entry name" value="HAD-like"/>
    <property type="match status" value="1"/>
</dbReference>
<evidence type="ECO:0000313" key="4">
    <source>
        <dbReference type="Proteomes" id="UP000754644"/>
    </source>
</evidence>
<name>A0A972VVP6_9GAMM</name>
<dbReference type="AlphaFoldDB" id="A0A972VVP6"/>
<feature type="signal peptide" evidence="2">
    <location>
        <begin position="1"/>
        <end position="28"/>
    </location>
</feature>
<dbReference type="InterPro" id="IPR036412">
    <property type="entry name" value="HAD-like_sf"/>
</dbReference>
<accession>A0A972VVP6</accession>
<dbReference type="Proteomes" id="UP000754644">
    <property type="component" value="Unassembled WGS sequence"/>
</dbReference>
<organism evidence="3 4">
    <name type="scientific">SAR86 cluster bacterium</name>
    <dbReference type="NCBI Taxonomy" id="2030880"/>
    <lineage>
        <taxon>Bacteria</taxon>
        <taxon>Pseudomonadati</taxon>
        <taxon>Pseudomonadota</taxon>
        <taxon>Gammaproteobacteria</taxon>
        <taxon>SAR86 cluster</taxon>
    </lineage>
</organism>
<feature type="non-terminal residue" evidence="3">
    <location>
        <position position="178"/>
    </location>
</feature>
<comment type="caution">
    <text evidence="3">The sequence shown here is derived from an EMBL/GenBank/DDBJ whole genome shotgun (WGS) entry which is preliminary data.</text>
</comment>
<dbReference type="PROSITE" id="PS51257">
    <property type="entry name" value="PROKAR_LIPOPROTEIN"/>
    <property type="match status" value="1"/>
</dbReference>